<dbReference type="Proteomes" id="UP000743899">
    <property type="component" value="Unassembled WGS sequence"/>
</dbReference>
<dbReference type="PANTHER" id="PTHR35604:SF2">
    <property type="entry name" value="TRANSPOSASE INSH FOR INSERTION SEQUENCE ELEMENT IS5A-RELATED"/>
    <property type="match status" value="1"/>
</dbReference>
<dbReference type="InterPro" id="IPR002559">
    <property type="entry name" value="Transposase_11"/>
</dbReference>
<comment type="caution">
    <text evidence="3">The sequence shown here is derived from an EMBL/GenBank/DDBJ whole genome shotgun (WGS) entry which is preliminary data.</text>
</comment>
<name>A0ABX0AD69_9BACI</name>
<dbReference type="Pfam" id="PF05598">
    <property type="entry name" value="DUF772"/>
    <property type="match status" value="1"/>
</dbReference>
<dbReference type="RefSeq" id="WP_161921921.1">
    <property type="nucleotide sequence ID" value="NZ_JAACYS010000134.1"/>
</dbReference>
<dbReference type="PANTHER" id="PTHR35604">
    <property type="entry name" value="TRANSPOSASE INSH FOR INSERTION SEQUENCE ELEMENT IS5A-RELATED"/>
    <property type="match status" value="1"/>
</dbReference>
<evidence type="ECO:0000259" key="2">
    <source>
        <dbReference type="Pfam" id="PF05598"/>
    </source>
</evidence>
<evidence type="ECO:0000259" key="1">
    <source>
        <dbReference type="Pfam" id="PF01609"/>
    </source>
</evidence>
<proteinExistence type="predicted"/>
<feature type="domain" description="Transposase InsH N-terminal" evidence="2">
    <location>
        <begin position="22"/>
        <end position="106"/>
    </location>
</feature>
<organism evidence="3 4">
    <name type="scientific">Pallidibacillus pasinlerensis</name>
    <dbReference type="NCBI Taxonomy" id="2703818"/>
    <lineage>
        <taxon>Bacteria</taxon>
        <taxon>Bacillati</taxon>
        <taxon>Bacillota</taxon>
        <taxon>Bacilli</taxon>
        <taxon>Bacillales</taxon>
        <taxon>Bacillaceae</taxon>
        <taxon>Pallidibacillus</taxon>
    </lineage>
</organism>
<gene>
    <name evidence="3" type="ORF">GW534_15750</name>
</gene>
<dbReference type="Pfam" id="PF01609">
    <property type="entry name" value="DDE_Tnp_1"/>
    <property type="match status" value="1"/>
</dbReference>
<dbReference type="EMBL" id="JAACYS010000134">
    <property type="protein sequence ID" value="NCU19103.1"/>
    <property type="molecule type" value="Genomic_DNA"/>
</dbReference>
<evidence type="ECO:0000313" key="3">
    <source>
        <dbReference type="EMBL" id="NCU19103.1"/>
    </source>
</evidence>
<keyword evidence="4" id="KW-1185">Reference proteome</keyword>
<protein>
    <submittedName>
        <fullName evidence="3">Transposase</fullName>
    </submittedName>
</protein>
<accession>A0ABX0AD69</accession>
<feature type="domain" description="Transposase IS4-like" evidence="1">
    <location>
        <begin position="177"/>
        <end position="410"/>
    </location>
</feature>
<dbReference type="InterPro" id="IPR008490">
    <property type="entry name" value="Transposase_InsH_N"/>
</dbReference>
<reference evidence="3 4" key="1">
    <citation type="submission" date="2020-01" db="EMBL/GenBank/DDBJ databases">
        <title>A novel Bacillus sp. from Pasinler.</title>
        <authorList>
            <person name="Adiguzel A."/>
            <person name="Ay H."/>
            <person name="Baltaci M.O."/>
        </authorList>
    </citation>
    <scope>NUCLEOTIDE SEQUENCE [LARGE SCALE GENOMIC DNA]</scope>
    <source>
        <strain evidence="3 4">P1</strain>
    </source>
</reference>
<evidence type="ECO:0000313" key="4">
    <source>
        <dbReference type="Proteomes" id="UP000743899"/>
    </source>
</evidence>
<sequence>MAIIPQMSLFSWTDLDELGDLDRLRLVIEYLPDEKLMKTLESQRKNGRNDYPIRAVWNTILAGVVFEHKSTESLRRELKRNAQLRYMCGLEGSSVPPAYVYSRFMKKLFDHEETINLMFESLVAELYETLPDFGRSLAIDSKAIPSFANGKNKNEEKDGRRDTDADYGVKEYRGKREDGTMWKKITKWFGYKLHLIIDSNYELPVAYSVTKASVPDINEAHHLLDDIQENQPYILENAESMQADKGYDDTKLYVRLWDSHKIKPVIDIRNMWKDGESTRLLGDWENVTYNVKGNVYCHCPLTGKEREMANGGFEKDRNTLKKLCPAKQYGIHCEGAAECPVIQGIRIPLSEDRRIFTPIDRASYKWKREYNKRTAIERVNSRLDVSFGFENHTIRGLKKMKVKTGLALCIMLAMALGRVKENQAEKMRSLVS</sequence>